<proteinExistence type="predicted"/>
<evidence type="ECO:0000313" key="4">
    <source>
        <dbReference type="Proteomes" id="UP001359485"/>
    </source>
</evidence>
<keyword evidence="2" id="KW-1133">Transmembrane helix</keyword>
<evidence type="ECO:0000256" key="1">
    <source>
        <dbReference type="SAM" id="MobiDB-lite"/>
    </source>
</evidence>
<sequence length="71" mass="8478">MEDLARVLLYSLVVARVNIWGFFCTANGTYPLRYFSQRKRKTGYLEEKKKRRTADNEEEDTEEDVSTYMDE</sequence>
<organism evidence="3 4">
    <name type="scientific">Polyplax serrata</name>
    <name type="common">Common mouse louse</name>
    <dbReference type="NCBI Taxonomy" id="468196"/>
    <lineage>
        <taxon>Eukaryota</taxon>
        <taxon>Metazoa</taxon>
        <taxon>Ecdysozoa</taxon>
        <taxon>Arthropoda</taxon>
        <taxon>Hexapoda</taxon>
        <taxon>Insecta</taxon>
        <taxon>Pterygota</taxon>
        <taxon>Neoptera</taxon>
        <taxon>Paraneoptera</taxon>
        <taxon>Psocodea</taxon>
        <taxon>Troctomorpha</taxon>
        <taxon>Phthiraptera</taxon>
        <taxon>Anoplura</taxon>
        <taxon>Polyplacidae</taxon>
        <taxon>Polyplax</taxon>
    </lineage>
</organism>
<name>A0ABR1BG89_POLSC</name>
<feature type="region of interest" description="Disordered" evidence="1">
    <location>
        <begin position="46"/>
        <end position="71"/>
    </location>
</feature>
<comment type="caution">
    <text evidence="3">The sequence shown here is derived from an EMBL/GenBank/DDBJ whole genome shotgun (WGS) entry which is preliminary data.</text>
</comment>
<keyword evidence="2" id="KW-0472">Membrane</keyword>
<evidence type="ECO:0000256" key="2">
    <source>
        <dbReference type="SAM" id="Phobius"/>
    </source>
</evidence>
<dbReference type="EMBL" id="JAWJWF010000001">
    <property type="protein sequence ID" value="KAK6640992.1"/>
    <property type="molecule type" value="Genomic_DNA"/>
</dbReference>
<keyword evidence="4" id="KW-1185">Reference proteome</keyword>
<protein>
    <submittedName>
        <fullName evidence="3">Uncharacterized protein</fullName>
    </submittedName>
</protein>
<keyword evidence="2" id="KW-0812">Transmembrane</keyword>
<accession>A0ABR1BG89</accession>
<feature type="transmembrane region" description="Helical" evidence="2">
    <location>
        <begin position="12"/>
        <end position="32"/>
    </location>
</feature>
<feature type="compositionally biased region" description="Acidic residues" evidence="1">
    <location>
        <begin position="56"/>
        <end position="71"/>
    </location>
</feature>
<reference evidence="3 4" key="1">
    <citation type="submission" date="2023-09" db="EMBL/GenBank/DDBJ databases">
        <title>Genomes of two closely related lineages of the louse Polyplax serrata with different host specificities.</title>
        <authorList>
            <person name="Martinu J."/>
            <person name="Tarabai H."/>
            <person name="Stefka J."/>
            <person name="Hypsa V."/>
        </authorList>
    </citation>
    <scope>NUCLEOTIDE SEQUENCE [LARGE SCALE GENOMIC DNA]</scope>
    <source>
        <strain evidence="3">98ZLc_SE</strain>
    </source>
</reference>
<gene>
    <name evidence="3" type="ORF">RUM44_012691</name>
</gene>
<evidence type="ECO:0000313" key="3">
    <source>
        <dbReference type="EMBL" id="KAK6640992.1"/>
    </source>
</evidence>
<dbReference type="Proteomes" id="UP001359485">
    <property type="component" value="Unassembled WGS sequence"/>
</dbReference>